<dbReference type="AlphaFoldDB" id="A0A0C3FFB5"/>
<reference evidence="3 4" key="1">
    <citation type="submission" date="2014-04" db="EMBL/GenBank/DDBJ databases">
        <authorList>
            <consortium name="DOE Joint Genome Institute"/>
            <person name="Kuo A."/>
            <person name="Tarkka M."/>
            <person name="Buscot F."/>
            <person name="Kohler A."/>
            <person name="Nagy L.G."/>
            <person name="Floudas D."/>
            <person name="Copeland A."/>
            <person name="Barry K.W."/>
            <person name="Cichocki N."/>
            <person name="Veneault-Fourrey C."/>
            <person name="LaButti K."/>
            <person name="Lindquist E.A."/>
            <person name="Lipzen A."/>
            <person name="Lundell T."/>
            <person name="Morin E."/>
            <person name="Murat C."/>
            <person name="Sun H."/>
            <person name="Tunlid A."/>
            <person name="Henrissat B."/>
            <person name="Grigoriev I.V."/>
            <person name="Hibbett D.S."/>
            <person name="Martin F."/>
            <person name="Nordberg H.P."/>
            <person name="Cantor M.N."/>
            <person name="Hua S.X."/>
        </authorList>
    </citation>
    <scope>NUCLEOTIDE SEQUENCE [LARGE SCALE GENOMIC DNA]</scope>
    <source>
        <strain evidence="3 4">F 1598</strain>
    </source>
</reference>
<keyword evidence="2" id="KW-0732">Signal</keyword>
<dbReference type="EMBL" id="KN832992">
    <property type="protein sequence ID" value="KIM83155.1"/>
    <property type="molecule type" value="Genomic_DNA"/>
</dbReference>
<evidence type="ECO:0000313" key="3">
    <source>
        <dbReference type="EMBL" id="KIM83155.1"/>
    </source>
</evidence>
<accession>A0A0C3FFB5</accession>
<organism evidence="3 4">
    <name type="scientific">Piloderma croceum (strain F 1598)</name>
    <dbReference type="NCBI Taxonomy" id="765440"/>
    <lineage>
        <taxon>Eukaryota</taxon>
        <taxon>Fungi</taxon>
        <taxon>Dikarya</taxon>
        <taxon>Basidiomycota</taxon>
        <taxon>Agaricomycotina</taxon>
        <taxon>Agaricomycetes</taxon>
        <taxon>Agaricomycetidae</taxon>
        <taxon>Atheliales</taxon>
        <taxon>Atheliaceae</taxon>
        <taxon>Piloderma</taxon>
    </lineage>
</organism>
<evidence type="ECO:0000256" key="1">
    <source>
        <dbReference type="SAM" id="MobiDB-lite"/>
    </source>
</evidence>
<dbReference type="OrthoDB" id="2966769at2759"/>
<evidence type="ECO:0000313" key="4">
    <source>
        <dbReference type="Proteomes" id="UP000054166"/>
    </source>
</evidence>
<dbReference type="Proteomes" id="UP000054166">
    <property type="component" value="Unassembled WGS sequence"/>
</dbReference>
<protein>
    <submittedName>
        <fullName evidence="3">Uncharacterized protein</fullName>
    </submittedName>
</protein>
<feature type="chain" id="PRO_5002177308" evidence="2">
    <location>
        <begin position="21"/>
        <end position="179"/>
    </location>
</feature>
<sequence length="179" mass="19090">MPRLQLGLFIFLSCFHFAHAAFTIPTDSNTDVVQQNAKRQWCYYPAVVQTQAVSCTGDFIAVSLVHLNTTIAIGYYAPDNTRYGGAEWAVPQVNPGRVTLCVSGQAGDGTYQSACMFVTADNSLPLYGSACLIAIAQKNVTDGCYVPGELAFTTSTALPGSTAHPNSNSDSAMSISKFQ</sequence>
<feature type="signal peptide" evidence="2">
    <location>
        <begin position="1"/>
        <end position="20"/>
    </location>
</feature>
<evidence type="ECO:0000256" key="2">
    <source>
        <dbReference type="SAM" id="SignalP"/>
    </source>
</evidence>
<gene>
    <name evidence="3" type="ORF">PILCRDRAFT_452674</name>
</gene>
<dbReference type="HOGENOM" id="CLU_090715_0_0_1"/>
<dbReference type="InParanoid" id="A0A0C3FFB5"/>
<proteinExistence type="predicted"/>
<feature type="region of interest" description="Disordered" evidence="1">
    <location>
        <begin position="160"/>
        <end position="179"/>
    </location>
</feature>
<keyword evidence="4" id="KW-1185">Reference proteome</keyword>
<reference evidence="4" key="2">
    <citation type="submission" date="2015-01" db="EMBL/GenBank/DDBJ databases">
        <title>Evolutionary Origins and Diversification of the Mycorrhizal Mutualists.</title>
        <authorList>
            <consortium name="DOE Joint Genome Institute"/>
            <consortium name="Mycorrhizal Genomics Consortium"/>
            <person name="Kohler A."/>
            <person name="Kuo A."/>
            <person name="Nagy L.G."/>
            <person name="Floudas D."/>
            <person name="Copeland A."/>
            <person name="Barry K.W."/>
            <person name="Cichocki N."/>
            <person name="Veneault-Fourrey C."/>
            <person name="LaButti K."/>
            <person name="Lindquist E.A."/>
            <person name="Lipzen A."/>
            <person name="Lundell T."/>
            <person name="Morin E."/>
            <person name="Murat C."/>
            <person name="Riley R."/>
            <person name="Ohm R."/>
            <person name="Sun H."/>
            <person name="Tunlid A."/>
            <person name="Henrissat B."/>
            <person name="Grigoriev I.V."/>
            <person name="Hibbett D.S."/>
            <person name="Martin F."/>
        </authorList>
    </citation>
    <scope>NUCLEOTIDE SEQUENCE [LARGE SCALE GENOMIC DNA]</scope>
    <source>
        <strain evidence="4">F 1598</strain>
    </source>
</reference>
<name>A0A0C3FFB5_PILCF</name>